<proteinExistence type="predicted"/>
<evidence type="ECO:0000256" key="1">
    <source>
        <dbReference type="ARBA" id="ARBA00022737"/>
    </source>
</evidence>
<protein>
    <recommendedName>
        <fullName evidence="3">HEAT repeat domain-containing protein</fullName>
    </recommendedName>
</protein>
<gene>
    <name evidence="2" type="ORF">ENW11_05495</name>
</gene>
<dbReference type="Pfam" id="PF13646">
    <property type="entry name" value="HEAT_2"/>
    <property type="match status" value="4"/>
</dbReference>
<dbReference type="SUPFAM" id="SSF48371">
    <property type="entry name" value="ARM repeat"/>
    <property type="match status" value="1"/>
</dbReference>
<dbReference type="InterPro" id="IPR004155">
    <property type="entry name" value="PBS_lyase_HEAT"/>
</dbReference>
<dbReference type="Pfam" id="PF02985">
    <property type="entry name" value="HEAT"/>
    <property type="match status" value="1"/>
</dbReference>
<accession>A0A7V4WL19</accession>
<dbReference type="InterPro" id="IPR016024">
    <property type="entry name" value="ARM-type_fold"/>
</dbReference>
<dbReference type="InterPro" id="IPR011989">
    <property type="entry name" value="ARM-like"/>
</dbReference>
<name>A0A7V4WL19_9BACT</name>
<comment type="caution">
    <text evidence="2">The sequence shown here is derived from an EMBL/GenBank/DDBJ whole genome shotgun (WGS) entry which is preliminary data.</text>
</comment>
<evidence type="ECO:0000313" key="2">
    <source>
        <dbReference type="EMBL" id="HGY39244.1"/>
    </source>
</evidence>
<dbReference type="EMBL" id="DTIY01000036">
    <property type="protein sequence ID" value="HGY39244.1"/>
    <property type="molecule type" value="Genomic_DNA"/>
</dbReference>
<dbReference type="PANTHER" id="PTHR12697:SF5">
    <property type="entry name" value="DEOXYHYPUSINE HYDROXYLASE"/>
    <property type="match status" value="1"/>
</dbReference>
<reference evidence="2" key="1">
    <citation type="journal article" date="2020" name="mSystems">
        <title>Genome- and Community-Level Interaction Insights into Carbon Utilization and Element Cycling Functions of Hydrothermarchaeota in Hydrothermal Sediment.</title>
        <authorList>
            <person name="Zhou Z."/>
            <person name="Liu Y."/>
            <person name="Xu W."/>
            <person name="Pan J."/>
            <person name="Luo Z.H."/>
            <person name="Li M."/>
        </authorList>
    </citation>
    <scope>NUCLEOTIDE SEQUENCE [LARGE SCALE GENOMIC DNA]</scope>
    <source>
        <strain evidence="2">SpSt-82</strain>
    </source>
</reference>
<sequence>MRKSGFALLFLVFLLVFSFGFLAYAESDEVEEWIAVLKDENPRIRETAVEILGKLREPWAIGPLVLACVDKAPEVREAALGALEAFPRWWKSDAAKSAVSALIKAELIEALKDEDSEVREFAAWVLGEIGDPKAVEPLIEALQDEDSTVRWRAANALGEIGDPKAVEPLITALKDENSGVRRSAAGALGKIGDPKAVEPLIEALKEDPEVRVAAAGALGWIGDPRAVKPLIEALKDKDPKVRGNSAQVLGEIGDPKAVEPLISALKDEDSSVRSYVAGALGKIKDPKAVESLITALKDESPGVRVAAAGALGKIKDPRAVEPLIEALKDEDSEVREFAAWALGEIKDPRAVEPLITALKDEDSSVRQGAAGALGEIKDPEALEPLIEALKDEDSGVRWYAAFALIRIDPGWREDSAVERVLSEVSSVLKDENSRVRRDAVLALSKIKDPEAIALLIEALKDENSDVRWYAAWALGEIGDPKALEPLIAALKDKDFWVREFAAWALEKITGEKLGRNFWKWREWFEKKTAASPTTSRVEFEGKGVPYVCGGGCWNGGRDRFGGLNEISIENGRPGKSVRIFPVRGTLPQKLRVVLEGRRWQPDLGDHIDYAALGLERGDNSWSKTPQTIIEGTLTPGGSLTQNGYTLTYEGGGFRISLAGDYSEAFKAVPWKGVVLRVYDEAGVEMGKYSFRETRIGSDPSSPLEAGGIFPRVESAFGQCVWWALWRKWEEEWKPDSSKVIKAGSLFYPPPGGKRIEKGWRPLPHDIIVLHIGPGNGHYAFVEGVDDEEYRSGAKPYIKLSISEFNLATDFGGYTQTYSASTVYWWPDGEEVRFTRNPQPPHRGYPWTKKTNEQWEWYYIGPERSPVGTGPARNPRVP</sequence>
<keyword evidence="1" id="KW-0677">Repeat</keyword>
<dbReference type="InterPro" id="IPR000225">
    <property type="entry name" value="Armadillo"/>
</dbReference>
<dbReference type="SMART" id="SM00185">
    <property type="entry name" value="ARM"/>
    <property type="match status" value="5"/>
</dbReference>
<evidence type="ECO:0008006" key="3">
    <source>
        <dbReference type="Google" id="ProtNLM"/>
    </source>
</evidence>
<dbReference type="Pfam" id="PF03130">
    <property type="entry name" value="HEAT_PBS"/>
    <property type="match status" value="3"/>
</dbReference>
<dbReference type="PANTHER" id="PTHR12697">
    <property type="entry name" value="PBS LYASE HEAT-LIKE PROTEIN"/>
    <property type="match status" value="1"/>
</dbReference>
<dbReference type="Gene3D" id="3.90.1720.10">
    <property type="entry name" value="endopeptidase domain like (from Nostoc punctiforme)"/>
    <property type="match status" value="1"/>
</dbReference>
<organism evidence="2">
    <name type="scientific">Candidatus Caldatribacterium saccharofermentans</name>
    <dbReference type="NCBI Taxonomy" id="1454753"/>
    <lineage>
        <taxon>Bacteria</taxon>
        <taxon>Pseudomonadati</taxon>
        <taxon>Atribacterota</taxon>
        <taxon>Atribacteria</taxon>
        <taxon>Atribacterales</taxon>
        <taxon>Candidatus Caldatribacteriaceae</taxon>
        <taxon>Candidatus Caldatribacterium</taxon>
    </lineage>
</organism>
<dbReference type="AlphaFoldDB" id="A0A7V4WL19"/>
<dbReference type="Gene3D" id="1.25.10.10">
    <property type="entry name" value="Leucine-rich Repeat Variant"/>
    <property type="match status" value="7"/>
</dbReference>
<dbReference type="InterPro" id="IPR000357">
    <property type="entry name" value="HEAT"/>
</dbReference>
<dbReference type="SMART" id="SM00567">
    <property type="entry name" value="EZ_HEAT"/>
    <property type="match status" value="14"/>
</dbReference>
<dbReference type="GO" id="GO:0016491">
    <property type="term" value="F:oxidoreductase activity"/>
    <property type="evidence" value="ECO:0007669"/>
    <property type="project" value="TreeGrafter"/>
</dbReference>